<name>A0A514LJS7_9BACI</name>
<dbReference type="InterPro" id="IPR004682">
    <property type="entry name" value="TRAP_DctP"/>
</dbReference>
<dbReference type="InterPro" id="IPR018389">
    <property type="entry name" value="DctP_fam"/>
</dbReference>
<gene>
    <name evidence="7" type="ORF">EPH95_13695</name>
</gene>
<keyword evidence="5" id="KW-0175">Coiled coil</keyword>
<comment type="subcellular location">
    <subcellularLocation>
        <location evidence="1">Cell envelope</location>
    </subcellularLocation>
</comment>
<dbReference type="Gene3D" id="3.40.190.170">
    <property type="entry name" value="Bacterial extracellular solute-binding protein, family 7"/>
    <property type="match status" value="1"/>
</dbReference>
<feature type="signal peptide" evidence="6">
    <location>
        <begin position="1"/>
        <end position="23"/>
    </location>
</feature>
<dbReference type="CDD" id="cd13603">
    <property type="entry name" value="PBP2_TRAP_Siap_TeaA_like"/>
    <property type="match status" value="1"/>
</dbReference>
<feature type="chain" id="PRO_5038362929" evidence="6">
    <location>
        <begin position="24"/>
        <end position="335"/>
    </location>
</feature>
<keyword evidence="8" id="KW-1185">Reference proteome</keyword>
<sequence>MLKRASFLTLSTFLILSGCTADSQDTEDDVTRWTMTHISDQSHPWHETSEVFAELVEEKTEGEVVIDIYPNSQLGDEVDSINSIKYGATDVTITGETLEVWTPSAILMATPYAFQNEEHKQRVIEGEIGETIEQDIIEDVGLTPLFYMDRSPRNLTSNFPISHPNDLNGFNIRVPNVPLFLDAWEETGANPQVISLDETFTGLQQGMIDGQENPNDLTESNGFYEVQNYLNLTEHVPSWIYVVVGNEQLEALPEDQKEQVLEAAEEAETYAQELMEEEAEEVDENLKEAGVTFNEVDQEAFQEAMLPAIQDNLGEEEYELYLEIIEEGNGEEESE</sequence>
<dbReference type="Proteomes" id="UP000319756">
    <property type="component" value="Chromosome"/>
</dbReference>
<dbReference type="GO" id="GO:0055085">
    <property type="term" value="P:transmembrane transport"/>
    <property type="evidence" value="ECO:0007669"/>
    <property type="project" value="InterPro"/>
</dbReference>
<evidence type="ECO:0000256" key="2">
    <source>
        <dbReference type="ARBA" id="ARBA00009023"/>
    </source>
</evidence>
<dbReference type="RefSeq" id="WP_142090623.1">
    <property type="nucleotide sequence ID" value="NZ_CP035485.1"/>
</dbReference>
<dbReference type="KEGG" id="sale:EPH95_13695"/>
<dbReference type="NCBIfam" id="NF037995">
    <property type="entry name" value="TRAP_S1"/>
    <property type="match status" value="1"/>
</dbReference>
<keyword evidence="3" id="KW-0813">Transport</keyword>
<evidence type="ECO:0000256" key="6">
    <source>
        <dbReference type="SAM" id="SignalP"/>
    </source>
</evidence>
<evidence type="ECO:0000313" key="8">
    <source>
        <dbReference type="Proteomes" id="UP000319756"/>
    </source>
</evidence>
<dbReference type="PIRSF" id="PIRSF006470">
    <property type="entry name" value="DctB"/>
    <property type="match status" value="1"/>
</dbReference>
<dbReference type="PROSITE" id="PS51257">
    <property type="entry name" value="PROKAR_LIPOPROTEIN"/>
    <property type="match status" value="1"/>
</dbReference>
<dbReference type="NCBIfam" id="TIGR00787">
    <property type="entry name" value="dctP"/>
    <property type="match status" value="1"/>
</dbReference>
<evidence type="ECO:0000256" key="5">
    <source>
        <dbReference type="SAM" id="Coils"/>
    </source>
</evidence>
<dbReference type="GO" id="GO:0030288">
    <property type="term" value="C:outer membrane-bounded periplasmic space"/>
    <property type="evidence" value="ECO:0007669"/>
    <property type="project" value="InterPro"/>
</dbReference>
<proteinExistence type="inferred from homology"/>
<feature type="coiled-coil region" evidence="5">
    <location>
        <begin position="257"/>
        <end position="284"/>
    </location>
</feature>
<dbReference type="InterPro" id="IPR038404">
    <property type="entry name" value="TRAP_DctP_sf"/>
</dbReference>
<dbReference type="PANTHER" id="PTHR33376">
    <property type="match status" value="1"/>
</dbReference>
<accession>A0A514LJS7</accession>
<evidence type="ECO:0000313" key="7">
    <source>
        <dbReference type="EMBL" id="QDI92107.1"/>
    </source>
</evidence>
<evidence type="ECO:0000256" key="3">
    <source>
        <dbReference type="ARBA" id="ARBA00022448"/>
    </source>
</evidence>
<dbReference type="PANTHER" id="PTHR33376:SF4">
    <property type="entry name" value="SIALIC ACID-BINDING PERIPLASMIC PROTEIN SIAP"/>
    <property type="match status" value="1"/>
</dbReference>
<keyword evidence="4 6" id="KW-0732">Signal</keyword>
<dbReference type="AlphaFoldDB" id="A0A514LJS7"/>
<comment type="similarity">
    <text evidence="2">Belongs to the bacterial solute-binding protein 7 family.</text>
</comment>
<dbReference type="EMBL" id="CP035485">
    <property type="protein sequence ID" value="QDI92107.1"/>
    <property type="molecule type" value="Genomic_DNA"/>
</dbReference>
<dbReference type="OrthoDB" id="9776801at2"/>
<protein>
    <submittedName>
        <fullName evidence="7">TRAP transporter substrate-binding protein</fullName>
    </submittedName>
</protein>
<evidence type="ECO:0000256" key="1">
    <source>
        <dbReference type="ARBA" id="ARBA00004196"/>
    </source>
</evidence>
<evidence type="ECO:0000256" key="4">
    <source>
        <dbReference type="ARBA" id="ARBA00022729"/>
    </source>
</evidence>
<organism evidence="7 8">
    <name type="scientific">Salicibibacter halophilus</name>
    <dbReference type="NCBI Taxonomy" id="2502791"/>
    <lineage>
        <taxon>Bacteria</taxon>
        <taxon>Bacillati</taxon>
        <taxon>Bacillota</taxon>
        <taxon>Bacilli</taxon>
        <taxon>Bacillales</taxon>
        <taxon>Bacillaceae</taxon>
        <taxon>Salicibibacter</taxon>
    </lineage>
</organism>
<reference evidence="8" key="1">
    <citation type="submission" date="2019-01" db="EMBL/GenBank/DDBJ databases">
        <title>Genomic analysis of Salicibibacter sp. NKC3-5.</title>
        <authorList>
            <person name="Oh Y.J."/>
        </authorList>
    </citation>
    <scope>NUCLEOTIDE SEQUENCE [LARGE SCALE GENOMIC DNA]</scope>
    <source>
        <strain evidence="8">NKC3-5</strain>
    </source>
</reference>
<dbReference type="Pfam" id="PF03480">
    <property type="entry name" value="DctP"/>
    <property type="match status" value="1"/>
</dbReference>